<reference evidence="1 2" key="1">
    <citation type="journal article" date="2022" name="bioRxiv">
        <title>Genomics of Preaxostyla Flagellates Illuminates Evolutionary Transitions and the Path Towards Mitochondrial Loss.</title>
        <authorList>
            <person name="Novak L.V.F."/>
            <person name="Treitli S.C."/>
            <person name="Pyrih J."/>
            <person name="Halakuc P."/>
            <person name="Pipaliya S.V."/>
            <person name="Vacek V."/>
            <person name="Brzon O."/>
            <person name="Soukal P."/>
            <person name="Eme L."/>
            <person name="Dacks J.B."/>
            <person name="Karnkowska A."/>
            <person name="Elias M."/>
            <person name="Hampl V."/>
        </authorList>
    </citation>
    <scope>NUCLEOTIDE SEQUENCE [LARGE SCALE GENOMIC DNA]</scope>
    <source>
        <strain evidence="1">NAU3</strain>
        <tissue evidence="1">Gut</tissue>
    </source>
</reference>
<accession>A0ABQ9WYM6</accession>
<dbReference type="EMBL" id="JARBJD010000293">
    <property type="protein sequence ID" value="KAK2944565.1"/>
    <property type="molecule type" value="Genomic_DNA"/>
</dbReference>
<evidence type="ECO:0000313" key="1">
    <source>
        <dbReference type="EMBL" id="KAK2944565.1"/>
    </source>
</evidence>
<protein>
    <submittedName>
        <fullName evidence="1">Uncharacterized protein</fullName>
    </submittedName>
</protein>
<dbReference type="Proteomes" id="UP001281761">
    <property type="component" value="Unassembled WGS sequence"/>
</dbReference>
<proteinExistence type="predicted"/>
<sequence length="173" mass="19784">MGTDAIEIYDEDFIVKTGNSFKRRWRPWDMPTNFIPKTLFSPIISSDVAQLLFTSTASDQAFCYGAVPAHFVDSGTQTDFFREKTGTAWWISRDYPYGRTEDVVLEADCRDGRRVFRYMMSGESHCRVFINLALPFRFAITLCHPNDSVTIKSLSFTAKPTLKGEKEICSYLS</sequence>
<comment type="caution">
    <text evidence="1">The sequence shown here is derived from an EMBL/GenBank/DDBJ whole genome shotgun (WGS) entry which is preliminary data.</text>
</comment>
<organism evidence="1 2">
    <name type="scientific">Blattamonas nauphoetae</name>
    <dbReference type="NCBI Taxonomy" id="2049346"/>
    <lineage>
        <taxon>Eukaryota</taxon>
        <taxon>Metamonada</taxon>
        <taxon>Preaxostyla</taxon>
        <taxon>Oxymonadida</taxon>
        <taxon>Blattamonas</taxon>
    </lineage>
</organism>
<name>A0ABQ9WYM6_9EUKA</name>
<evidence type="ECO:0000313" key="2">
    <source>
        <dbReference type="Proteomes" id="UP001281761"/>
    </source>
</evidence>
<gene>
    <name evidence="1" type="ORF">BLNAU_20519</name>
</gene>
<keyword evidence="2" id="KW-1185">Reference proteome</keyword>